<organism evidence="4 5">
    <name type="scientific">Acidicapsa dinghuensis</name>
    <dbReference type="NCBI Taxonomy" id="2218256"/>
    <lineage>
        <taxon>Bacteria</taxon>
        <taxon>Pseudomonadati</taxon>
        <taxon>Acidobacteriota</taxon>
        <taxon>Terriglobia</taxon>
        <taxon>Terriglobales</taxon>
        <taxon>Acidobacteriaceae</taxon>
        <taxon>Acidicapsa</taxon>
    </lineage>
</organism>
<evidence type="ECO:0000256" key="2">
    <source>
        <dbReference type="SAM" id="MobiDB-lite"/>
    </source>
</evidence>
<dbReference type="Gene3D" id="1.10.443.10">
    <property type="entry name" value="Intergrase catalytic core"/>
    <property type="match status" value="1"/>
</dbReference>
<name>A0ABW1EDF0_9BACT</name>
<evidence type="ECO:0000259" key="3">
    <source>
        <dbReference type="PROSITE" id="PS51898"/>
    </source>
</evidence>
<dbReference type="EMBL" id="JBHSPH010000002">
    <property type="protein sequence ID" value="MFC5862346.1"/>
    <property type="molecule type" value="Genomic_DNA"/>
</dbReference>
<keyword evidence="1" id="KW-0233">DNA recombination</keyword>
<protein>
    <recommendedName>
        <fullName evidence="3">Tyr recombinase domain-containing protein</fullName>
    </recommendedName>
</protein>
<feature type="region of interest" description="Disordered" evidence="2">
    <location>
        <begin position="69"/>
        <end position="92"/>
    </location>
</feature>
<reference evidence="5" key="1">
    <citation type="journal article" date="2019" name="Int. J. Syst. Evol. Microbiol.">
        <title>The Global Catalogue of Microorganisms (GCM) 10K type strain sequencing project: providing services to taxonomists for standard genome sequencing and annotation.</title>
        <authorList>
            <consortium name="The Broad Institute Genomics Platform"/>
            <consortium name="The Broad Institute Genome Sequencing Center for Infectious Disease"/>
            <person name="Wu L."/>
            <person name="Ma J."/>
        </authorList>
    </citation>
    <scope>NUCLEOTIDE SEQUENCE [LARGE SCALE GENOMIC DNA]</scope>
    <source>
        <strain evidence="5">JCM 4087</strain>
    </source>
</reference>
<evidence type="ECO:0000313" key="4">
    <source>
        <dbReference type="EMBL" id="MFC5862346.1"/>
    </source>
</evidence>
<dbReference type="InterPro" id="IPR013762">
    <property type="entry name" value="Integrase-like_cat_sf"/>
</dbReference>
<sequence length="92" mass="10064">MGIRGPGWHALRHTYRTLLDETGAPVGVQQKLMRHAYVSTTMNIYGSSSHKARAEANNRVVRMFVPVEKPSDSAESKGNAHSESLLWGSVGS</sequence>
<dbReference type="PROSITE" id="PS51898">
    <property type="entry name" value="TYR_RECOMBINASE"/>
    <property type="match status" value="1"/>
</dbReference>
<dbReference type="Proteomes" id="UP001596091">
    <property type="component" value="Unassembled WGS sequence"/>
</dbReference>
<dbReference type="SUPFAM" id="SSF56349">
    <property type="entry name" value="DNA breaking-rejoining enzymes"/>
    <property type="match status" value="1"/>
</dbReference>
<feature type="domain" description="Tyr recombinase" evidence="3">
    <location>
        <begin position="1"/>
        <end position="58"/>
    </location>
</feature>
<dbReference type="InterPro" id="IPR002104">
    <property type="entry name" value="Integrase_catalytic"/>
</dbReference>
<dbReference type="RefSeq" id="WP_263338846.1">
    <property type="nucleotide sequence ID" value="NZ_JAGSYH010000004.1"/>
</dbReference>
<evidence type="ECO:0000313" key="5">
    <source>
        <dbReference type="Proteomes" id="UP001596091"/>
    </source>
</evidence>
<gene>
    <name evidence="4" type="ORF">ACFPT7_08595</name>
</gene>
<feature type="compositionally biased region" description="Basic and acidic residues" evidence="2">
    <location>
        <begin position="69"/>
        <end position="80"/>
    </location>
</feature>
<dbReference type="InterPro" id="IPR011010">
    <property type="entry name" value="DNA_brk_join_enz"/>
</dbReference>
<evidence type="ECO:0000256" key="1">
    <source>
        <dbReference type="ARBA" id="ARBA00023172"/>
    </source>
</evidence>
<proteinExistence type="predicted"/>
<comment type="caution">
    <text evidence="4">The sequence shown here is derived from an EMBL/GenBank/DDBJ whole genome shotgun (WGS) entry which is preliminary data.</text>
</comment>
<keyword evidence="5" id="KW-1185">Reference proteome</keyword>
<accession>A0ABW1EDF0</accession>